<name>A0ABD5Y0C1_9EURY</name>
<dbReference type="InterPro" id="IPR003439">
    <property type="entry name" value="ABC_transporter-like_ATP-bd"/>
</dbReference>
<comment type="similarity">
    <text evidence="1">Belongs to the ABC transporter superfamily.</text>
</comment>
<feature type="domain" description="ABC transporter" evidence="6">
    <location>
        <begin position="30"/>
        <end position="283"/>
    </location>
</feature>
<accession>A0ABD5Y0C1</accession>
<dbReference type="EMBL" id="JBHTAS010000001">
    <property type="protein sequence ID" value="MFC7139121.1"/>
    <property type="molecule type" value="Genomic_DNA"/>
</dbReference>
<keyword evidence="2" id="KW-0813">Transport</keyword>
<dbReference type="PANTHER" id="PTHR43776:SF7">
    <property type="entry name" value="D,D-DIPEPTIDE TRANSPORT ATP-BINDING PROTEIN DDPF-RELATED"/>
    <property type="match status" value="1"/>
</dbReference>
<evidence type="ECO:0000256" key="3">
    <source>
        <dbReference type="ARBA" id="ARBA00022741"/>
    </source>
</evidence>
<dbReference type="GO" id="GO:0005524">
    <property type="term" value="F:ATP binding"/>
    <property type="evidence" value="ECO:0007669"/>
    <property type="project" value="UniProtKB-KW"/>
</dbReference>
<keyword evidence="4 7" id="KW-0067">ATP-binding</keyword>
<dbReference type="InterPro" id="IPR017871">
    <property type="entry name" value="ABC_transporter-like_CS"/>
</dbReference>
<evidence type="ECO:0000259" key="6">
    <source>
        <dbReference type="PROSITE" id="PS50893"/>
    </source>
</evidence>
<dbReference type="InterPro" id="IPR003593">
    <property type="entry name" value="AAA+_ATPase"/>
</dbReference>
<evidence type="ECO:0000256" key="4">
    <source>
        <dbReference type="ARBA" id="ARBA00022840"/>
    </source>
</evidence>
<dbReference type="AlphaFoldDB" id="A0ABD5Y0C1"/>
<dbReference type="InterPro" id="IPR027417">
    <property type="entry name" value="P-loop_NTPase"/>
</dbReference>
<dbReference type="PANTHER" id="PTHR43776">
    <property type="entry name" value="TRANSPORT ATP-BINDING PROTEIN"/>
    <property type="match status" value="1"/>
</dbReference>
<dbReference type="SUPFAM" id="SSF52540">
    <property type="entry name" value="P-loop containing nucleoside triphosphate hydrolases"/>
    <property type="match status" value="2"/>
</dbReference>
<keyword evidence="8" id="KW-1185">Reference proteome</keyword>
<keyword evidence="3" id="KW-0547">Nucleotide-binding</keyword>
<comment type="caution">
    <text evidence="7">The sequence shown here is derived from an EMBL/GenBank/DDBJ whole genome shotgun (WGS) entry which is preliminary data.</text>
</comment>
<dbReference type="NCBIfam" id="TIGR01727">
    <property type="entry name" value="oligo_HPY"/>
    <property type="match status" value="2"/>
</dbReference>
<dbReference type="Pfam" id="PF08352">
    <property type="entry name" value="oligo_HPY"/>
    <property type="match status" value="2"/>
</dbReference>
<gene>
    <name evidence="7" type="ORF">ACFQMA_04620</name>
</gene>
<dbReference type="NCBIfam" id="NF008453">
    <property type="entry name" value="PRK11308.1"/>
    <property type="match status" value="2"/>
</dbReference>
<dbReference type="GeneID" id="78819371"/>
<dbReference type="PROSITE" id="PS00211">
    <property type="entry name" value="ABC_TRANSPORTER_1"/>
    <property type="match status" value="2"/>
</dbReference>
<feature type="region of interest" description="Disordered" evidence="5">
    <location>
        <begin position="1"/>
        <end position="27"/>
    </location>
</feature>
<dbReference type="CDD" id="cd03257">
    <property type="entry name" value="ABC_NikE_OppD_transporters"/>
    <property type="match status" value="2"/>
</dbReference>
<dbReference type="SMART" id="SM00382">
    <property type="entry name" value="AAA"/>
    <property type="match status" value="2"/>
</dbReference>
<evidence type="ECO:0000256" key="2">
    <source>
        <dbReference type="ARBA" id="ARBA00022448"/>
    </source>
</evidence>
<feature type="domain" description="ABC transporter" evidence="6">
    <location>
        <begin position="406"/>
        <end position="672"/>
    </location>
</feature>
<dbReference type="InterPro" id="IPR013563">
    <property type="entry name" value="Oligopep_ABC_C"/>
</dbReference>
<protein>
    <submittedName>
        <fullName evidence="7">ABC transporter ATP-binding protein</fullName>
    </submittedName>
</protein>
<evidence type="ECO:0000313" key="7">
    <source>
        <dbReference type="EMBL" id="MFC7139121.1"/>
    </source>
</evidence>
<evidence type="ECO:0000256" key="1">
    <source>
        <dbReference type="ARBA" id="ARBA00005417"/>
    </source>
</evidence>
<dbReference type="Gene3D" id="3.40.50.300">
    <property type="entry name" value="P-loop containing nucleotide triphosphate hydrolases"/>
    <property type="match status" value="2"/>
</dbReference>
<dbReference type="Pfam" id="PF00005">
    <property type="entry name" value="ABC_tran"/>
    <property type="match status" value="2"/>
</dbReference>
<evidence type="ECO:0000313" key="8">
    <source>
        <dbReference type="Proteomes" id="UP001596432"/>
    </source>
</evidence>
<dbReference type="RefSeq" id="WP_274324720.1">
    <property type="nucleotide sequence ID" value="NZ_CP118158.1"/>
</dbReference>
<dbReference type="GO" id="GO:0055085">
    <property type="term" value="P:transmembrane transport"/>
    <property type="evidence" value="ECO:0007669"/>
    <property type="project" value="UniProtKB-ARBA"/>
</dbReference>
<dbReference type="PROSITE" id="PS50893">
    <property type="entry name" value="ABC_TRANSPORTER_2"/>
    <property type="match status" value="2"/>
</dbReference>
<dbReference type="InterPro" id="IPR050319">
    <property type="entry name" value="ABC_transp_ATP-bind"/>
</dbReference>
<proteinExistence type="inferred from homology"/>
<organism evidence="7 8">
    <name type="scientific">Halosimplex aquaticum</name>
    <dbReference type="NCBI Taxonomy" id="3026162"/>
    <lineage>
        <taxon>Archaea</taxon>
        <taxon>Methanobacteriati</taxon>
        <taxon>Methanobacteriota</taxon>
        <taxon>Stenosarchaea group</taxon>
        <taxon>Halobacteria</taxon>
        <taxon>Halobacteriales</taxon>
        <taxon>Haloarculaceae</taxon>
        <taxon>Halosimplex</taxon>
    </lineage>
</organism>
<dbReference type="Proteomes" id="UP001596432">
    <property type="component" value="Unassembled WGS sequence"/>
</dbReference>
<feature type="region of interest" description="Disordered" evidence="5">
    <location>
        <begin position="721"/>
        <end position="767"/>
    </location>
</feature>
<evidence type="ECO:0000256" key="5">
    <source>
        <dbReference type="SAM" id="MobiDB-lite"/>
    </source>
</evidence>
<reference evidence="7 8" key="1">
    <citation type="journal article" date="2019" name="Int. J. Syst. Evol. Microbiol.">
        <title>The Global Catalogue of Microorganisms (GCM) 10K type strain sequencing project: providing services to taxonomists for standard genome sequencing and annotation.</title>
        <authorList>
            <consortium name="The Broad Institute Genomics Platform"/>
            <consortium name="The Broad Institute Genome Sequencing Center for Infectious Disease"/>
            <person name="Wu L."/>
            <person name="Ma J."/>
        </authorList>
    </citation>
    <scope>NUCLEOTIDE SEQUENCE [LARGE SCALE GENOMIC DNA]</scope>
    <source>
        <strain evidence="7 8">XZYJT29</strain>
    </source>
</reference>
<sequence length="767" mass="84195">MASTRDDATSTGGGSRGRDQTATATDDPIVEVRNVSVTYDLQARDAMVLDDVSLDLRREEILGCVGESGSGKSMLANAMMDAVEEPGITTGSVRYYPEKDAEPVEVLDLEDDDLKKFRWEEISMVFQGALSSFNPTMTIAGHFEETLDAHDYDVEEGMERARDLLADLYLDPDRVLDSYAHELSGGMSQRALIALSLILEPDVLLMDEPTAALDLLMQRSILSLLDDIKEKYELSILFITHDLPLVAGLADRLAILYAFELAEVGPSEQIVRDSQHPYTRALLKAVPNLDAPLSTMTPIEGTAPNPAHVPNGCHYAPRCPLADERCHEEKPGWYDAGPDQRSACFHYERADEAVPFDVEEVLASVDEAGESTVDPAEDPDADDFSGFDGEAEYSATAAAPDGDAVVSLDDVEIHFEEEQGFVEGLFDEPDSVRAVDGVSIDIPENDVLALVGESGCGKTTLGKAIIGVQRPTGGTVEYRGQDVWDAKDGVGDPDIEYGDIRRALQIIHQDPGASLNPNQKVVTSLEAPLKRWNPELSTEDRRARIYALLKRVGMRPPEDYANRFPHQLSGGEQQRVALVRALLMNPDVILADEAVSALDVSLRVETMDLLLELQEQFNTSFVFISHTLSNARYLAEKADGRIGIMYLGELVEIGPPDQVLNDPQHPYTKVLRWATANLDPSDQEMRDPPVRSIDIPDPVNPPSGCRFHTRCPEAREVCTRDAPELGENESTPGARAVACHRSDPNHEYWNSKPLDGVDSAETPAFDD</sequence>